<dbReference type="InterPro" id="IPR050291">
    <property type="entry name" value="CDF_Transporter"/>
</dbReference>
<name>A0A4Z1SPQ6_GIAMU</name>
<keyword evidence="5 6" id="KW-0472">Membrane</keyword>
<dbReference type="VEuPathDB" id="GiardiaDB:GMRT_10566"/>
<keyword evidence="9" id="KW-1185">Reference proteome</keyword>
<keyword evidence="2" id="KW-0813">Transport</keyword>
<evidence type="ECO:0000256" key="2">
    <source>
        <dbReference type="ARBA" id="ARBA00022448"/>
    </source>
</evidence>
<feature type="transmembrane region" description="Helical" evidence="6">
    <location>
        <begin position="394"/>
        <end position="412"/>
    </location>
</feature>
<keyword evidence="3 6" id="KW-0812">Transmembrane</keyword>
<dbReference type="InterPro" id="IPR027469">
    <property type="entry name" value="Cation_efflux_TMD_sf"/>
</dbReference>
<feature type="transmembrane region" description="Helical" evidence="6">
    <location>
        <begin position="363"/>
        <end position="382"/>
    </location>
</feature>
<dbReference type="OrthoDB" id="78296at2759"/>
<dbReference type="GO" id="GO:0008324">
    <property type="term" value="F:monoatomic cation transmembrane transporter activity"/>
    <property type="evidence" value="ECO:0007669"/>
    <property type="project" value="InterPro"/>
</dbReference>
<dbReference type="Proteomes" id="UP000315496">
    <property type="component" value="Chromosome 4"/>
</dbReference>
<reference evidence="8 9" key="1">
    <citation type="submission" date="2019-05" db="EMBL/GenBank/DDBJ databases">
        <title>The compact genome of Giardia muris reveals important steps in the evolution of intestinal protozoan parasites.</title>
        <authorList>
            <person name="Xu F."/>
            <person name="Jimenez-Gonzalez A."/>
            <person name="Einarsson E."/>
            <person name="Astvaldsson A."/>
            <person name="Peirasmaki D."/>
            <person name="Eckmann L."/>
            <person name="Andersson J.O."/>
            <person name="Svard S.G."/>
            <person name="Jerlstrom-Hultqvist J."/>
        </authorList>
    </citation>
    <scope>NUCLEOTIDE SEQUENCE [LARGE SCALE GENOMIC DNA]</scope>
    <source>
        <strain evidence="8 9">Roberts-Thomson</strain>
    </source>
</reference>
<gene>
    <name evidence="8" type="ORF">GMRT_10566</name>
</gene>
<keyword evidence="4 6" id="KW-1133">Transmembrane helix</keyword>
<dbReference type="InterPro" id="IPR036837">
    <property type="entry name" value="Cation_efflux_CTD_sf"/>
</dbReference>
<dbReference type="SUPFAM" id="SSF161111">
    <property type="entry name" value="Cation efflux protein transmembrane domain-like"/>
    <property type="match status" value="1"/>
</dbReference>
<organism evidence="8 9">
    <name type="scientific">Giardia muris</name>
    <dbReference type="NCBI Taxonomy" id="5742"/>
    <lineage>
        <taxon>Eukaryota</taxon>
        <taxon>Metamonada</taxon>
        <taxon>Diplomonadida</taxon>
        <taxon>Hexamitidae</taxon>
        <taxon>Giardiinae</taxon>
        <taxon>Giardia</taxon>
    </lineage>
</organism>
<feature type="domain" description="Cation efflux protein transmembrane" evidence="7">
    <location>
        <begin position="173"/>
        <end position="224"/>
    </location>
</feature>
<dbReference type="SUPFAM" id="SSF160240">
    <property type="entry name" value="Cation efflux protein cytoplasmic domain-like"/>
    <property type="match status" value="1"/>
</dbReference>
<evidence type="ECO:0000256" key="1">
    <source>
        <dbReference type="ARBA" id="ARBA00004141"/>
    </source>
</evidence>
<dbReference type="Pfam" id="PF01545">
    <property type="entry name" value="Cation_efflux"/>
    <property type="match status" value="2"/>
</dbReference>
<dbReference type="EMBL" id="VDLU01000004">
    <property type="protein sequence ID" value="TNJ26855.1"/>
    <property type="molecule type" value="Genomic_DNA"/>
</dbReference>
<dbReference type="PANTHER" id="PTHR43840:SF13">
    <property type="entry name" value="CATION EFFLUX PROTEIN CYTOPLASMIC DOMAIN-CONTAINING PROTEIN"/>
    <property type="match status" value="1"/>
</dbReference>
<feature type="domain" description="Cation efflux protein transmembrane" evidence="7">
    <location>
        <begin position="250"/>
        <end position="409"/>
    </location>
</feature>
<comment type="subcellular location">
    <subcellularLocation>
        <location evidence="1">Membrane</location>
        <topology evidence="1">Multi-pass membrane protein</topology>
    </subcellularLocation>
</comment>
<evidence type="ECO:0000256" key="3">
    <source>
        <dbReference type="ARBA" id="ARBA00022692"/>
    </source>
</evidence>
<feature type="transmembrane region" description="Helical" evidence="6">
    <location>
        <begin position="263"/>
        <end position="284"/>
    </location>
</feature>
<evidence type="ECO:0000256" key="6">
    <source>
        <dbReference type="SAM" id="Phobius"/>
    </source>
</evidence>
<sequence>MSHVLGPRLDAVTVRDERDAERADGWALPGLPSVPPEVVGPLRLAELGALLEAGAEEGGAEGEAACARLGGCAGFLASLRVRLEHLRLLEDAYPADVPEVRARLRAAAADCLAEGADAAERRRVDALFGAAAESATPGADSATVELGDESDAGGEGAARVRARRCGAKACVDVSFGCNVGLCGAKIVAYALSGSMSLLASMVDSCLDILSGLVLFVCARLARSGQRSREARGRCARCCLRCHRGGVGGTSDAYPLGKKRYETLGVLSFSCIMGTFALTLAYESVLKIIELARAPPEAPTRYGPLQMGVIGATILLKLALCVACHVCGRRAAKAARGEGGGGDEKDAGAVDAVMAYRDDHRNDVLSNAAGFVAGFVGSAYHGQDGRPNLSYVDPVGSLLLSCYILVNWTGAALGQIRLLAGKAVGPDELGRVVLHAMHFDPRIERVNRALAYRCGRDSTVELSVCLPDALPIVDCHRLVHALSDAVEALDGVERCYVHVESEDCVNPPR</sequence>
<dbReference type="Gene3D" id="3.30.70.1350">
    <property type="entry name" value="Cation efflux protein, cytoplasmic domain"/>
    <property type="match status" value="1"/>
</dbReference>
<evidence type="ECO:0000256" key="5">
    <source>
        <dbReference type="ARBA" id="ARBA00023136"/>
    </source>
</evidence>
<comment type="caution">
    <text evidence="8">The sequence shown here is derived from an EMBL/GenBank/DDBJ whole genome shotgun (WGS) entry which is preliminary data.</text>
</comment>
<dbReference type="PANTHER" id="PTHR43840">
    <property type="entry name" value="MITOCHONDRIAL METAL TRANSPORTER 1-RELATED"/>
    <property type="match status" value="1"/>
</dbReference>
<feature type="transmembrane region" description="Helical" evidence="6">
    <location>
        <begin position="304"/>
        <end position="326"/>
    </location>
</feature>
<feature type="transmembrane region" description="Helical" evidence="6">
    <location>
        <begin position="197"/>
        <end position="221"/>
    </location>
</feature>
<protein>
    <submittedName>
        <fullName evidence="8">Cation efflux family protein</fullName>
    </submittedName>
</protein>
<accession>A0A4Z1SPQ6</accession>
<evidence type="ECO:0000313" key="9">
    <source>
        <dbReference type="Proteomes" id="UP000315496"/>
    </source>
</evidence>
<evidence type="ECO:0000259" key="7">
    <source>
        <dbReference type="Pfam" id="PF01545"/>
    </source>
</evidence>
<evidence type="ECO:0000256" key="4">
    <source>
        <dbReference type="ARBA" id="ARBA00022989"/>
    </source>
</evidence>
<evidence type="ECO:0000313" key="8">
    <source>
        <dbReference type="EMBL" id="TNJ26855.1"/>
    </source>
</evidence>
<dbReference type="GO" id="GO:0016020">
    <property type="term" value="C:membrane"/>
    <property type="evidence" value="ECO:0007669"/>
    <property type="project" value="UniProtKB-SubCell"/>
</dbReference>
<dbReference type="AlphaFoldDB" id="A0A4Z1SPQ6"/>
<dbReference type="InterPro" id="IPR058533">
    <property type="entry name" value="Cation_efflux_TM"/>
</dbReference>
<dbReference type="Gene3D" id="1.20.1510.10">
    <property type="entry name" value="Cation efflux protein transmembrane domain"/>
    <property type="match status" value="1"/>
</dbReference>
<proteinExistence type="predicted"/>
<feature type="transmembrane region" description="Helical" evidence="6">
    <location>
        <begin position="169"/>
        <end position="191"/>
    </location>
</feature>